<dbReference type="Proteomes" id="UP001638806">
    <property type="component" value="Unassembled WGS sequence"/>
</dbReference>
<evidence type="ECO:0000313" key="2">
    <source>
        <dbReference type="Proteomes" id="UP001638806"/>
    </source>
</evidence>
<evidence type="ECO:0000313" key="1">
    <source>
        <dbReference type="EMBL" id="KAL3955630.1"/>
    </source>
</evidence>
<proteinExistence type="predicted"/>
<dbReference type="EMBL" id="JBGNUJ010000010">
    <property type="protein sequence ID" value="KAL3955630.1"/>
    <property type="molecule type" value="Genomic_DNA"/>
</dbReference>
<sequence length="120" mass="12642">MGARGWPTEVGSWPPFSTYVDAPSRRDATILRDRPGSNPLLLLNKIIVALGGTSTQRHRSSLAVSSPTLPTGVQTSTEGYCCGPALSWTLDRGPRRPCASRAAGRVDLAHGSEAPSTTPS</sequence>
<organism evidence="1 2">
    <name type="scientific">Purpureocillium lilacinum</name>
    <name type="common">Paecilomyces lilacinus</name>
    <dbReference type="NCBI Taxonomy" id="33203"/>
    <lineage>
        <taxon>Eukaryota</taxon>
        <taxon>Fungi</taxon>
        <taxon>Dikarya</taxon>
        <taxon>Ascomycota</taxon>
        <taxon>Pezizomycotina</taxon>
        <taxon>Sordariomycetes</taxon>
        <taxon>Hypocreomycetidae</taxon>
        <taxon>Hypocreales</taxon>
        <taxon>Ophiocordycipitaceae</taxon>
        <taxon>Purpureocillium</taxon>
    </lineage>
</organism>
<accession>A0ACC4DH17</accession>
<protein>
    <submittedName>
        <fullName evidence="1">Uncharacterized protein</fullName>
    </submittedName>
</protein>
<reference evidence="1" key="1">
    <citation type="submission" date="2024-12" db="EMBL/GenBank/DDBJ databases">
        <title>Comparative genomics and development of molecular markers within Purpureocillium lilacinum and among Purpureocillium species.</title>
        <authorList>
            <person name="Yeh Z.-Y."/>
            <person name="Ni N.-T."/>
            <person name="Lo P.-H."/>
            <person name="Mushyakhwo K."/>
            <person name="Lin C.-F."/>
            <person name="Nai Y.-S."/>
        </authorList>
    </citation>
    <scope>NUCLEOTIDE SEQUENCE</scope>
    <source>
        <strain evidence="1">NCHU-NPUST-175</strain>
    </source>
</reference>
<name>A0ACC4DH17_PURLI</name>
<comment type="caution">
    <text evidence="1">The sequence shown here is derived from an EMBL/GenBank/DDBJ whole genome shotgun (WGS) entry which is preliminary data.</text>
</comment>
<gene>
    <name evidence="1" type="ORF">ACCO45_011193</name>
</gene>
<keyword evidence="2" id="KW-1185">Reference proteome</keyword>